<proteinExistence type="predicted"/>
<protein>
    <submittedName>
        <fullName evidence="1">Uncharacterized protein</fullName>
    </submittedName>
</protein>
<dbReference type="RefSeq" id="WP_191911336.1">
    <property type="nucleotide sequence ID" value="NZ_JABUXR010000007.1"/>
</dbReference>
<sequence length="132" mass="15545">MTKTPQQAVYELIKYWSPTIDKQSWKLQKGWLFTLADLIEELTPQQFEQIFPIKKQFKGREEGFKDYYTVVDWIGENIGQNNKIPNGVEFMFEYLNTNVEIAAVKAMKIIGKFHQRQNGEGLIEAFFEKSEK</sequence>
<organism evidence="1 2">
    <name type="scientific">Limosilactobacillus urinaemulieris</name>
    <dbReference type="NCBI Taxonomy" id="2742600"/>
    <lineage>
        <taxon>Bacteria</taxon>
        <taxon>Bacillati</taxon>
        <taxon>Bacillota</taxon>
        <taxon>Bacilli</taxon>
        <taxon>Lactobacillales</taxon>
        <taxon>Lactobacillaceae</taxon>
        <taxon>Limosilactobacillus</taxon>
    </lineage>
</organism>
<dbReference type="Proteomes" id="UP000645007">
    <property type="component" value="Unassembled WGS sequence"/>
</dbReference>
<dbReference type="EMBL" id="JABUXR010000007">
    <property type="protein sequence ID" value="MBD8085572.1"/>
    <property type="molecule type" value="Genomic_DNA"/>
</dbReference>
<accession>A0ABR8ZK18</accession>
<comment type="caution">
    <text evidence="1">The sequence shown here is derived from an EMBL/GenBank/DDBJ whole genome shotgun (WGS) entry which is preliminary data.</text>
</comment>
<evidence type="ECO:0000313" key="2">
    <source>
        <dbReference type="Proteomes" id="UP000645007"/>
    </source>
</evidence>
<evidence type="ECO:0000313" key="1">
    <source>
        <dbReference type="EMBL" id="MBD8085572.1"/>
    </source>
</evidence>
<name>A0ABR8ZK18_9LACO</name>
<reference evidence="1 2" key="1">
    <citation type="submission" date="2020-06" db="EMBL/GenBank/DDBJ databases">
        <title>Limosilactobacillus sp. nov.</title>
        <authorList>
            <person name="Ksiezarek M."/>
            <person name="Goncalves Ribeiro T."/>
            <person name="Rocha J."/>
            <person name="Grosso F."/>
            <person name="Peixe L."/>
        </authorList>
    </citation>
    <scope>NUCLEOTIDE SEQUENCE [LARGE SCALE GENOMIC DNA]</scope>
    <source>
        <strain evidence="2">c9Ua_26_M</strain>
    </source>
</reference>
<keyword evidence="2" id="KW-1185">Reference proteome</keyword>
<gene>
    <name evidence="1" type="ORF">HUK45_04825</name>
</gene>